<dbReference type="RefSeq" id="WP_328937639.1">
    <property type="nucleotide sequence ID" value="NZ_CP108133.1"/>
</dbReference>
<sequence length="302" mass="31748">MRNATLLRLLVVGSLFAGAAACGDESAGDIGVGGGSAHGPEGSTERAREVAEAWADSKAARIWRERYFPMDDAVQLPEGAFRSEADERAYATQNFEPGGPLPSRSPKEGEVRWRDGDALALPVSSARAAYEKLAKGRNSDPSLVVTGARLGTMSLDTSRGPATVPAWLFTVKGYDTPLKRVAVAPSKLPGPPIGPLDQSAGFLQPLSGLSSVSRDERTVTLRAQHGACDKGPAVAVLETADNVVFSAGVRDPSDGPCTSEMRSEKVRVKLDRPVGDRMLLDALTGRPVPYDAPAGSPAPSWS</sequence>
<dbReference type="PROSITE" id="PS51257">
    <property type="entry name" value="PROKAR_LIPOPROTEIN"/>
    <property type="match status" value="1"/>
</dbReference>
<evidence type="ECO:0000313" key="3">
    <source>
        <dbReference type="Proteomes" id="UP001432166"/>
    </source>
</evidence>
<evidence type="ECO:0000313" key="2">
    <source>
        <dbReference type="EMBL" id="WTP49531.1"/>
    </source>
</evidence>
<feature type="signal peptide" evidence="1">
    <location>
        <begin position="1"/>
        <end position="19"/>
    </location>
</feature>
<reference evidence="2" key="1">
    <citation type="submission" date="2022-10" db="EMBL/GenBank/DDBJ databases">
        <title>The complete genomes of actinobacterial strains from the NBC collection.</title>
        <authorList>
            <person name="Joergensen T.S."/>
            <person name="Alvarez Arevalo M."/>
            <person name="Sterndorff E.B."/>
            <person name="Faurdal D."/>
            <person name="Vuksanovic O."/>
            <person name="Mourched A.-S."/>
            <person name="Charusanti P."/>
            <person name="Shaw S."/>
            <person name="Blin K."/>
            <person name="Weber T."/>
        </authorList>
    </citation>
    <scope>NUCLEOTIDE SEQUENCE</scope>
    <source>
        <strain evidence="2">NBC_00189</strain>
    </source>
</reference>
<accession>A0ABZ1JG52</accession>
<name>A0ABZ1JG52_9ACTN</name>
<feature type="chain" id="PRO_5045073394" description="Lipoprotein" evidence="1">
    <location>
        <begin position="20"/>
        <end position="302"/>
    </location>
</feature>
<dbReference type="Proteomes" id="UP001432166">
    <property type="component" value="Chromosome"/>
</dbReference>
<gene>
    <name evidence="2" type="ORF">OG288_15220</name>
</gene>
<protein>
    <recommendedName>
        <fullName evidence="4">Lipoprotein</fullName>
    </recommendedName>
</protein>
<dbReference type="EMBL" id="CP108133">
    <property type="protein sequence ID" value="WTP49531.1"/>
    <property type="molecule type" value="Genomic_DNA"/>
</dbReference>
<keyword evidence="3" id="KW-1185">Reference proteome</keyword>
<evidence type="ECO:0000256" key="1">
    <source>
        <dbReference type="SAM" id="SignalP"/>
    </source>
</evidence>
<evidence type="ECO:0008006" key="4">
    <source>
        <dbReference type="Google" id="ProtNLM"/>
    </source>
</evidence>
<organism evidence="2 3">
    <name type="scientific">Streptomyces tauricus</name>
    <dbReference type="NCBI Taxonomy" id="68274"/>
    <lineage>
        <taxon>Bacteria</taxon>
        <taxon>Bacillati</taxon>
        <taxon>Actinomycetota</taxon>
        <taxon>Actinomycetes</taxon>
        <taxon>Kitasatosporales</taxon>
        <taxon>Streptomycetaceae</taxon>
        <taxon>Streptomyces</taxon>
        <taxon>Streptomyces aurantiacus group</taxon>
    </lineage>
</organism>
<keyword evidence="1" id="KW-0732">Signal</keyword>
<proteinExistence type="predicted"/>